<dbReference type="FunFam" id="3.30.200.20:FF:000432">
    <property type="entry name" value="LRR receptor-like serine/threonine-protein kinase EFR"/>
    <property type="match status" value="1"/>
</dbReference>
<comment type="catalytic activity">
    <reaction evidence="21">
        <text>L-seryl-[protein] + ATP = O-phospho-L-seryl-[protein] + ADP + H(+)</text>
        <dbReference type="Rhea" id="RHEA:17989"/>
        <dbReference type="Rhea" id="RHEA-COMP:9863"/>
        <dbReference type="Rhea" id="RHEA-COMP:11604"/>
        <dbReference type="ChEBI" id="CHEBI:15378"/>
        <dbReference type="ChEBI" id="CHEBI:29999"/>
        <dbReference type="ChEBI" id="CHEBI:30616"/>
        <dbReference type="ChEBI" id="CHEBI:83421"/>
        <dbReference type="ChEBI" id="CHEBI:456216"/>
        <dbReference type="EC" id="2.7.11.1"/>
    </reaction>
</comment>
<dbReference type="Gene3D" id="1.10.510.10">
    <property type="entry name" value="Transferase(Phosphotransferase) domain 1"/>
    <property type="match status" value="1"/>
</dbReference>
<evidence type="ECO:0000256" key="14">
    <source>
        <dbReference type="ARBA" id="ARBA00022777"/>
    </source>
</evidence>
<keyword evidence="19" id="KW-0325">Glycoprotein</keyword>
<evidence type="ECO:0000313" key="28">
    <source>
        <dbReference type="EMBL" id="TVU29225.1"/>
    </source>
</evidence>
<evidence type="ECO:0000256" key="4">
    <source>
        <dbReference type="ARBA" id="ARBA00012513"/>
    </source>
</evidence>
<evidence type="ECO:0000256" key="25">
    <source>
        <dbReference type="PROSITE-ProRule" id="PRU10141"/>
    </source>
</evidence>
<dbReference type="GO" id="GO:0005789">
    <property type="term" value="C:endoplasmic reticulum membrane"/>
    <property type="evidence" value="ECO:0007669"/>
    <property type="project" value="UniProtKB-SubCell"/>
</dbReference>
<dbReference type="EMBL" id="RWGY01000011">
    <property type="protein sequence ID" value="TVU29225.1"/>
    <property type="molecule type" value="Genomic_DNA"/>
</dbReference>
<dbReference type="InterPro" id="IPR017441">
    <property type="entry name" value="Protein_kinase_ATP_BS"/>
</dbReference>
<keyword evidence="15 25" id="KW-0067">ATP-binding</keyword>
<dbReference type="GO" id="GO:0004674">
    <property type="term" value="F:protein serine/threonine kinase activity"/>
    <property type="evidence" value="ECO:0007669"/>
    <property type="project" value="UniProtKB-KW"/>
</dbReference>
<dbReference type="PROSITE" id="PS00107">
    <property type="entry name" value="PROTEIN_KINASE_ATP"/>
    <property type="match status" value="1"/>
</dbReference>
<evidence type="ECO:0000256" key="13">
    <source>
        <dbReference type="ARBA" id="ARBA00022741"/>
    </source>
</evidence>
<keyword evidence="13 25" id="KW-0547">Nucleotide-binding</keyword>
<evidence type="ECO:0000313" key="29">
    <source>
        <dbReference type="Proteomes" id="UP000324897"/>
    </source>
</evidence>
<keyword evidence="29" id="KW-1185">Reference proteome</keyword>
<dbReference type="GO" id="GO:0005524">
    <property type="term" value="F:ATP binding"/>
    <property type="evidence" value="ECO:0007669"/>
    <property type="project" value="UniProtKB-UniRule"/>
</dbReference>
<comment type="catalytic activity">
    <reaction evidence="20">
        <text>L-threonyl-[protein] + ATP = O-phospho-L-threonyl-[protein] + ADP + H(+)</text>
        <dbReference type="Rhea" id="RHEA:46608"/>
        <dbReference type="Rhea" id="RHEA-COMP:11060"/>
        <dbReference type="Rhea" id="RHEA-COMP:11605"/>
        <dbReference type="ChEBI" id="CHEBI:15378"/>
        <dbReference type="ChEBI" id="CHEBI:30013"/>
        <dbReference type="ChEBI" id="CHEBI:30616"/>
        <dbReference type="ChEBI" id="CHEBI:61977"/>
        <dbReference type="ChEBI" id="CHEBI:456216"/>
        <dbReference type="EC" id="2.7.11.1"/>
    </reaction>
</comment>
<dbReference type="FunFam" id="3.80.10.10:FF:000288">
    <property type="entry name" value="LRR receptor-like serine/threonine-protein kinase EFR"/>
    <property type="match status" value="1"/>
</dbReference>
<dbReference type="SMART" id="SM00220">
    <property type="entry name" value="S_TKc"/>
    <property type="match status" value="1"/>
</dbReference>
<keyword evidence="5" id="KW-1003">Cell membrane</keyword>
<keyword evidence="10 26" id="KW-0812">Transmembrane</keyword>
<evidence type="ECO:0000256" key="19">
    <source>
        <dbReference type="ARBA" id="ARBA00023180"/>
    </source>
</evidence>
<dbReference type="EC" id="2.7.11.1" evidence="4"/>
<dbReference type="PANTHER" id="PTHR48053:SF6">
    <property type="entry name" value="PROTEIN KINASE DOMAIN-CONTAINING PROTEIN"/>
    <property type="match status" value="1"/>
</dbReference>
<feature type="domain" description="Protein kinase" evidence="27">
    <location>
        <begin position="699"/>
        <end position="998"/>
    </location>
</feature>
<feature type="binding site" evidence="25">
    <location>
        <position position="728"/>
    </location>
    <ligand>
        <name>ATP</name>
        <dbReference type="ChEBI" id="CHEBI:30616"/>
    </ligand>
</feature>
<evidence type="ECO:0000256" key="9">
    <source>
        <dbReference type="ARBA" id="ARBA00022679"/>
    </source>
</evidence>
<evidence type="ECO:0000259" key="27">
    <source>
        <dbReference type="PROSITE" id="PS50011"/>
    </source>
</evidence>
<dbReference type="FunFam" id="3.80.10.10:FF:000095">
    <property type="entry name" value="LRR receptor-like serine/threonine-protein kinase GSO1"/>
    <property type="match status" value="1"/>
</dbReference>
<evidence type="ECO:0000256" key="16">
    <source>
        <dbReference type="ARBA" id="ARBA00022989"/>
    </source>
</evidence>
<evidence type="ECO:0000256" key="1">
    <source>
        <dbReference type="ARBA" id="ARBA00004162"/>
    </source>
</evidence>
<evidence type="ECO:0000256" key="3">
    <source>
        <dbReference type="ARBA" id="ARBA00004479"/>
    </source>
</evidence>
<keyword evidence="8" id="KW-0433">Leucine-rich repeat</keyword>
<keyword evidence="7" id="KW-0597">Phosphoprotein</keyword>
<accession>A0A5J9V016</accession>
<evidence type="ECO:0000256" key="22">
    <source>
        <dbReference type="ARBA" id="ARBA00054320"/>
    </source>
</evidence>
<dbReference type="Gramene" id="TVU29225">
    <property type="protein sequence ID" value="TVU29225"/>
    <property type="gene ID" value="EJB05_20783"/>
</dbReference>
<gene>
    <name evidence="28" type="ORF">EJB05_20783</name>
</gene>
<keyword evidence="14" id="KW-0418">Kinase</keyword>
<evidence type="ECO:0000256" key="10">
    <source>
        <dbReference type="ARBA" id="ARBA00022692"/>
    </source>
</evidence>
<dbReference type="InterPro" id="IPR001611">
    <property type="entry name" value="Leu-rich_rpt"/>
</dbReference>
<comment type="subcellular location">
    <subcellularLocation>
        <location evidence="1">Cell membrane</location>
        <topology evidence="1">Single-pass membrane protein</topology>
    </subcellularLocation>
    <subcellularLocation>
        <location evidence="2">Endoplasmic reticulum membrane</location>
        <topology evidence="2">Single-pass membrane protein</topology>
    </subcellularLocation>
    <subcellularLocation>
        <location evidence="3">Membrane</location>
        <topology evidence="3">Single-pass type I membrane protein</topology>
    </subcellularLocation>
</comment>
<dbReference type="InterPro" id="IPR000719">
    <property type="entry name" value="Prot_kinase_dom"/>
</dbReference>
<keyword evidence="18" id="KW-0675">Receptor</keyword>
<dbReference type="Pfam" id="PF13855">
    <property type="entry name" value="LRR_8"/>
    <property type="match status" value="3"/>
</dbReference>
<dbReference type="InterPro" id="IPR051716">
    <property type="entry name" value="Plant_RL_S/T_kinase"/>
</dbReference>
<proteinExistence type="predicted"/>
<dbReference type="Gene3D" id="3.80.10.10">
    <property type="entry name" value="Ribonuclease Inhibitor"/>
    <property type="match status" value="3"/>
</dbReference>
<organism evidence="28 29">
    <name type="scientific">Eragrostis curvula</name>
    <name type="common">weeping love grass</name>
    <dbReference type="NCBI Taxonomy" id="38414"/>
    <lineage>
        <taxon>Eukaryota</taxon>
        <taxon>Viridiplantae</taxon>
        <taxon>Streptophyta</taxon>
        <taxon>Embryophyta</taxon>
        <taxon>Tracheophyta</taxon>
        <taxon>Spermatophyta</taxon>
        <taxon>Magnoliopsida</taxon>
        <taxon>Liliopsida</taxon>
        <taxon>Poales</taxon>
        <taxon>Poaceae</taxon>
        <taxon>PACMAD clade</taxon>
        <taxon>Chloridoideae</taxon>
        <taxon>Eragrostideae</taxon>
        <taxon>Eragrostidinae</taxon>
        <taxon>Eragrostis</taxon>
    </lineage>
</organism>
<evidence type="ECO:0000256" key="23">
    <source>
        <dbReference type="ARBA" id="ARBA00056628"/>
    </source>
</evidence>
<keyword evidence="17 26" id="KW-0472">Membrane</keyword>
<comment type="caution">
    <text evidence="28">The sequence shown here is derived from an EMBL/GenBank/DDBJ whole genome shotgun (WGS) entry which is preliminary data.</text>
</comment>
<evidence type="ECO:0000256" key="24">
    <source>
        <dbReference type="ARBA" id="ARBA00072040"/>
    </source>
</evidence>
<evidence type="ECO:0000256" key="17">
    <source>
        <dbReference type="ARBA" id="ARBA00023136"/>
    </source>
</evidence>
<dbReference type="Gene3D" id="3.30.200.20">
    <property type="entry name" value="Phosphorylase Kinase, domain 1"/>
    <property type="match status" value="1"/>
</dbReference>
<evidence type="ECO:0000256" key="2">
    <source>
        <dbReference type="ARBA" id="ARBA00004389"/>
    </source>
</evidence>
<evidence type="ECO:0000256" key="8">
    <source>
        <dbReference type="ARBA" id="ARBA00022614"/>
    </source>
</evidence>
<dbReference type="PANTHER" id="PTHR48053">
    <property type="entry name" value="LEUCINE RICH REPEAT FAMILY PROTEIN, EXPRESSED"/>
    <property type="match status" value="1"/>
</dbReference>
<evidence type="ECO:0000256" key="11">
    <source>
        <dbReference type="ARBA" id="ARBA00022729"/>
    </source>
</evidence>
<dbReference type="FunFam" id="1.10.510.10:FF:000358">
    <property type="entry name" value="Putative leucine-rich repeat receptor-like serine/threonine-protein kinase"/>
    <property type="match status" value="1"/>
</dbReference>
<dbReference type="InterPro" id="IPR013210">
    <property type="entry name" value="LRR_N_plant-typ"/>
</dbReference>
<keyword evidence="9" id="KW-0808">Transferase</keyword>
<dbReference type="InterPro" id="IPR011009">
    <property type="entry name" value="Kinase-like_dom_sf"/>
</dbReference>
<dbReference type="PRINTS" id="PR00019">
    <property type="entry name" value="LEURICHRPT"/>
</dbReference>
<keyword evidence="6" id="KW-0723">Serine/threonine-protein kinase</keyword>
<evidence type="ECO:0000256" key="6">
    <source>
        <dbReference type="ARBA" id="ARBA00022527"/>
    </source>
</evidence>
<dbReference type="Pfam" id="PF08263">
    <property type="entry name" value="LRRNT_2"/>
    <property type="match status" value="1"/>
</dbReference>
<dbReference type="AlphaFoldDB" id="A0A5J9V016"/>
<dbReference type="SUPFAM" id="SSF52058">
    <property type="entry name" value="L domain-like"/>
    <property type="match status" value="2"/>
</dbReference>
<feature type="non-terminal residue" evidence="28">
    <location>
        <position position="1"/>
    </location>
</feature>
<keyword evidence="12" id="KW-0677">Repeat</keyword>
<dbReference type="InterPro" id="IPR032675">
    <property type="entry name" value="LRR_dom_sf"/>
</dbReference>
<feature type="transmembrane region" description="Helical" evidence="26">
    <location>
        <begin position="642"/>
        <end position="665"/>
    </location>
</feature>
<evidence type="ECO:0000256" key="21">
    <source>
        <dbReference type="ARBA" id="ARBA00048679"/>
    </source>
</evidence>
<keyword evidence="16 26" id="KW-1133">Transmembrane helix</keyword>
<dbReference type="GO" id="GO:0005886">
    <property type="term" value="C:plasma membrane"/>
    <property type="evidence" value="ECO:0007669"/>
    <property type="project" value="UniProtKB-SubCell"/>
</dbReference>
<name>A0A5J9V016_9POAL</name>
<sequence length="1007" mass="110799">MRTERTAAGAEVSIKCLMCHSKQPAKLAALIVVALLMLSYGVGNVHCSTVRENREDFHSLLEFKRGANDTEGALNNWNPDTHFCHWNGVICTMKRPWRVAVLNLTGQGLAGTISSSLGNLTFLDMLDLSNNRFIGLIPPLQLQSLSVLLLRNNLLQGVIPDALTNCSNLAYLDLSQNMLTGVIPPSIGSLSKLINLDLFRNNLTGIIPSSLGNITTLELVVLAENQLNGTIPDNIWHMPNIMLLSLEENNLYGGIPQTLPKVSSLQILSLSFNMLGNKLPSNIGYALPNLVTLNLNDNMFEGPIPASLANVLGLNKIDLSGNNLIGHIPNSFGNLSKLAFLNLERNMLEAKDSEGWEFFDALANHSFLSFLLLSNNNLQGAIPNSIANLTSLEHLQLGGNKLSGVVPIDIGNLNGLKELTLDDNNLTGSIEEWIGKLVQIQHLNIQSNNFTGIIPPSIGNLTQLAFFYVAKNKFTGFVPPSLGQLIHMSILDLSYNNFQGSIPIEFGNFGVLTKLNLSSNNFSGEIPATLGQFQQIQIIQMDQNILTGNIPSTFSKLKTLSMLNLSHNYLAGPLPEFLNELESLTKLDLSYNNLQGKVPTNGVFDNAMIVSLNGNPGLCGGVKDLHLPTCHGVSRKSERVSYLVKILIPIFGFMSLVLLVYFLFLEKKTSRREYMSENFFGEHFEKVTYNDLAQATQDFSESNLIGRGSYGSVYSAKLKESKMEVAVKVFDLEMRGAERSFLAECEALRSIQHRNLLPILTACSTVDNSGNVFKALVYELMPNGNLERWLHHKGDEEAPKYLNFTQRISIAVNMADALDYLHHECGRPTVHCDLKPSNILLDDDMNALLGDFGIARLYVDPQSTWAGTISSIGVKGTIGYIPPEYGGGGHPSTAGDVYSFGIVLLEILTSKRPTDPMFVDGLDIIRFVETSYPDQIFDVIDAHLVDECKNLTQGKIVPENEIYQFLVDLLQVALSCTRSLPSERSNMKQVASKMHAIKASKLGWKCK</sequence>
<evidence type="ECO:0000256" key="7">
    <source>
        <dbReference type="ARBA" id="ARBA00022553"/>
    </source>
</evidence>
<comment type="function">
    <text evidence="22">Receptor kinase that detects X.oryzae pv. oryzae protein Ax21 to promote innate immunity. Following X.oryzae pv. oryzae protein Ax21 detection, undergoes cleavage, releasing the processed protein kinase Xa21 chain.</text>
</comment>
<dbReference type="SMART" id="SM00369">
    <property type="entry name" value="LRR_TYP"/>
    <property type="match status" value="10"/>
</dbReference>
<evidence type="ECO:0000256" key="18">
    <source>
        <dbReference type="ARBA" id="ARBA00023170"/>
    </source>
</evidence>
<evidence type="ECO:0000256" key="5">
    <source>
        <dbReference type="ARBA" id="ARBA00022475"/>
    </source>
</evidence>
<evidence type="ECO:0000256" key="26">
    <source>
        <dbReference type="SAM" id="Phobius"/>
    </source>
</evidence>
<dbReference type="PROSITE" id="PS50011">
    <property type="entry name" value="PROTEIN_KINASE_DOM"/>
    <property type="match status" value="1"/>
</dbReference>
<dbReference type="Pfam" id="PF00069">
    <property type="entry name" value="Pkinase"/>
    <property type="match status" value="1"/>
</dbReference>
<dbReference type="Pfam" id="PF00560">
    <property type="entry name" value="LRR_1"/>
    <property type="match status" value="5"/>
</dbReference>
<dbReference type="SUPFAM" id="SSF56112">
    <property type="entry name" value="Protein kinase-like (PK-like)"/>
    <property type="match status" value="1"/>
</dbReference>
<reference evidence="28 29" key="1">
    <citation type="journal article" date="2019" name="Sci. Rep.">
        <title>A high-quality genome of Eragrostis curvula grass provides insights into Poaceae evolution and supports new strategies to enhance forage quality.</title>
        <authorList>
            <person name="Carballo J."/>
            <person name="Santos B.A.C.M."/>
            <person name="Zappacosta D."/>
            <person name="Garbus I."/>
            <person name="Selva J.P."/>
            <person name="Gallo C.A."/>
            <person name="Diaz A."/>
            <person name="Albertini E."/>
            <person name="Caccamo M."/>
            <person name="Echenique V."/>
        </authorList>
    </citation>
    <scope>NUCLEOTIDE SEQUENCE [LARGE SCALE GENOMIC DNA]</scope>
    <source>
        <strain evidence="29">cv. Victoria</strain>
        <tissue evidence="28">Leaf</tissue>
    </source>
</reference>
<comment type="function">
    <text evidence="23">The processed protein kinase Xa21 chain released by protein cleavage after X.oryzae pv. oryzae protein Ax21 detection translocates into the nucleus where it can bind and regulate WRKY62, a transcription factor. Confers resistance to the bacterial pathogen X.oryzae pv. oryzae (Xoo).</text>
</comment>
<dbReference type="InterPro" id="IPR003591">
    <property type="entry name" value="Leu-rich_rpt_typical-subtyp"/>
</dbReference>
<dbReference type="Proteomes" id="UP000324897">
    <property type="component" value="Chromosome 1"/>
</dbReference>
<dbReference type="OrthoDB" id="676979at2759"/>
<protein>
    <recommendedName>
        <fullName evidence="24">Receptor kinase-like protein Xa21</fullName>
        <ecNumber evidence="4">2.7.11.1</ecNumber>
    </recommendedName>
</protein>
<evidence type="ECO:0000256" key="20">
    <source>
        <dbReference type="ARBA" id="ARBA00047899"/>
    </source>
</evidence>
<evidence type="ECO:0000256" key="12">
    <source>
        <dbReference type="ARBA" id="ARBA00022737"/>
    </source>
</evidence>
<evidence type="ECO:0000256" key="15">
    <source>
        <dbReference type="ARBA" id="ARBA00022840"/>
    </source>
</evidence>
<keyword evidence="11" id="KW-0732">Signal</keyword>